<feature type="compositionally biased region" description="Basic and acidic residues" evidence="1">
    <location>
        <begin position="112"/>
        <end position="127"/>
    </location>
</feature>
<name>A0A2T8JEF8_9POAL</name>
<gene>
    <name evidence="2" type="ORF">PAHAL_4G305900</name>
</gene>
<reference evidence="2" key="1">
    <citation type="submission" date="2018-04" db="EMBL/GenBank/DDBJ databases">
        <title>WGS assembly of Panicum hallii.</title>
        <authorList>
            <person name="Lovell J."/>
            <person name="Jenkins J."/>
            <person name="Lowry D."/>
            <person name="Mamidi S."/>
            <person name="Sreedasyam A."/>
            <person name="Weng X."/>
            <person name="Barry K."/>
            <person name="Bonette J."/>
            <person name="Campitelli B."/>
            <person name="Daum C."/>
            <person name="Gordon S."/>
            <person name="Gould B."/>
            <person name="Lipzen A."/>
            <person name="Macqueen A."/>
            <person name="Palacio-Mejia J."/>
            <person name="Plott C."/>
            <person name="Shakirov E."/>
            <person name="Shu S."/>
            <person name="Yoshinaga Y."/>
            <person name="Zane M."/>
            <person name="Rokhsar D."/>
            <person name="Grimwood J."/>
            <person name="Schmutz J."/>
            <person name="Juenger T."/>
        </authorList>
    </citation>
    <scope>NUCLEOTIDE SEQUENCE [LARGE SCALE GENOMIC DNA]</scope>
    <source>
        <strain evidence="2">FIL2</strain>
    </source>
</reference>
<evidence type="ECO:0000256" key="1">
    <source>
        <dbReference type="SAM" id="MobiDB-lite"/>
    </source>
</evidence>
<dbReference type="Gramene" id="PVH48312">
    <property type="protein sequence ID" value="PVH48312"/>
    <property type="gene ID" value="PAHAL_4G305900"/>
</dbReference>
<evidence type="ECO:0000313" key="2">
    <source>
        <dbReference type="EMBL" id="PVH48312.1"/>
    </source>
</evidence>
<feature type="compositionally biased region" description="Acidic residues" evidence="1">
    <location>
        <begin position="102"/>
        <end position="111"/>
    </location>
</feature>
<protein>
    <submittedName>
        <fullName evidence="2">Uncharacterized protein</fullName>
    </submittedName>
</protein>
<accession>A0A2T8JEF8</accession>
<organism evidence="2">
    <name type="scientific">Panicum hallii</name>
    <dbReference type="NCBI Taxonomy" id="206008"/>
    <lineage>
        <taxon>Eukaryota</taxon>
        <taxon>Viridiplantae</taxon>
        <taxon>Streptophyta</taxon>
        <taxon>Embryophyta</taxon>
        <taxon>Tracheophyta</taxon>
        <taxon>Spermatophyta</taxon>
        <taxon>Magnoliopsida</taxon>
        <taxon>Liliopsida</taxon>
        <taxon>Poales</taxon>
        <taxon>Poaceae</taxon>
        <taxon>PACMAD clade</taxon>
        <taxon>Panicoideae</taxon>
        <taxon>Panicodae</taxon>
        <taxon>Paniceae</taxon>
        <taxon>Panicinae</taxon>
        <taxon>Panicum</taxon>
        <taxon>Panicum sect. Panicum</taxon>
    </lineage>
</organism>
<feature type="region of interest" description="Disordered" evidence="1">
    <location>
        <begin position="85"/>
        <end position="140"/>
    </location>
</feature>
<dbReference type="AlphaFoldDB" id="A0A2T8JEF8"/>
<dbReference type="Proteomes" id="UP000243499">
    <property type="component" value="Chromosome 4"/>
</dbReference>
<dbReference type="EMBL" id="CM008049">
    <property type="protein sequence ID" value="PVH48312.1"/>
    <property type="molecule type" value="Genomic_DNA"/>
</dbReference>
<proteinExistence type="predicted"/>
<sequence>MCYIYHLRPQGQMAQVQATKTTALQSSLLHLSFTTETRTVPRSLQRDQMKTSLPLVAAAIVLLLVMARVEGIRLDAESHEAFRNQMAHKSGETAVKNTGDEPSGESMEETISEEKDKVGHRLPEIHVDYFGPRGHTSRHH</sequence>